<comment type="subcellular location">
    <subcellularLocation>
        <location evidence="1">Membrane</location>
        <topology evidence="1">Multi-pass membrane protein</topology>
    </subcellularLocation>
</comment>
<protein>
    <submittedName>
        <fullName evidence="8">Putative flippase GtrA</fullName>
    </submittedName>
</protein>
<evidence type="ECO:0000256" key="5">
    <source>
        <dbReference type="ARBA" id="ARBA00023136"/>
    </source>
</evidence>
<evidence type="ECO:0000313" key="8">
    <source>
        <dbReference type="EMBL" id="TCN46390.1"/>
    </source>
</evidence>
<evidence type="ECO:0000256" key="6">
    <source>
        <dbReference type="SAM" id="Phobius"/>
    </source>
</evidence>
<dbReference type="InterPro" id="IPR051401">
    <property type="entry name" value="GtrA_CellWall_Glycosyl"/>
</dbReference>
<organism evidence="8 9">
    <name type="scientific">Shinella granuli</name>
    <dbReference type="NCBI Taxonomy" id="323621"/>
    <lineage>
        <taxon>Bacteria</taxon>
        <taxon>Pseudomonadati</taxon>
        <taxon>Pseudomonadota</taxon>
        <taxon>Alphaproteobacteria</taxon>
        <taxon>Hyphomicrobiales</taxon>
        <taxon>Rhizobiaceae</taxon>
        <taxon>Shinella</taxon>
    </lineage>
</organism>
<feature type="transmembrane region" description="Helical" evidence="6">
    <location>
        <begin position="99"/>
        <end position="122"/>
    </location>
</feature>
<dbReference type="AlphaFoldDB" id="A0A4V2RJ06"/>
<dbReference type="Pfam" id="PF04138">
    <property type="entry name" value="GtrA_DPMS_TM"/>
    <property type="match status" value="1"/>
</dbReference>
<feature type="domain" description="GtrA/DPMS transmembrane" evidence="7">
    <location>
        <begin position="7"/>
        <end position="122"/>
    </location>
</feature>
<sequence>MKRLLLFAVAGGAGFLVDAGVLALLLHMTPLGPLIARIGAIAAAMLFTFWLNRTFTFGRSDRSLAAEGARYGGVGIGAALINYAVYSAIVLAFPALWPVFALAIASAIAMLWSFLGYSRFVFGPSSPSK</sequence>
<gene>
    <name evidence="8" type="ORF">EV665_10463</name>
</gene>
<evidence type="ECO:0000259" key="7">
    <source>
        <dbReference type="Pfam" id="PF04138"/>
    </source>
</evidence>
<dbReference type="EMBL" id="SLVX01000004">
    <property type="protein sequence ID" value="TCN46390.1"/>
    <property type="molecule type" value="Genomic_DNA"/>
</dbReference>
<evidence type="ECO:0000256" key="2">
    <source>
        <dbReference type="ARBA" id="ARBA00009399"/>
    </source>
</evidence>
<comment type="caution">
    <text evidence="8">The sequence shown here is derived from an EMBL/GenBank/DDBJ whole genome shotgun (WGS) entry which is preliminary data.</text>
</comment>
<keyword evidence="3 6" id="KW-0812">Transmembrane</keyword>
<evidence type="ECO:0000313" key="9">
    <source>
        <dbReference type="Proteomes" id="UP000295351"/>
    </source>
</evidence>
<proteinExistence type="inferred from homology"/>
<feature type="transmembrane region" description="Helical" evidence="6">
    <location>
        <begin position="35"/>
        <end position="51"/>
    </location>
</feature>
<name>A0A4V2RJ06_SHIGR</name>
<evidence type="ECO:0000256" key="4">
    <source>
        <dbReference type="ARBA" id="ARBA00022989"/>
    </source>
</evidence>
<dbReference type="GO" id="GO:0000271">
    <property type="term" value="P:polysaccharide biosynthetic process"/>
    <property type="evidence" value="ECO:0007669"/>
    <property type="project" value="InterPro"/>
</dbReference>
<keyword evidence="4 6" id="KW-1133">Transmembrane helix</keyword>
<dbReference type="PANTHER" id="PTHR38459">
    <property type="entry name" value="PROPHAGE BACTOPRENOL-LINKED GLUCOSE TRANSLOCASE HOMOLOG"/>
    <property type="match status" value="1"/>
</dbReference>
<keyword evidence="9" id="KW-1185">Reference proteome</keyword>
<comment type="similarity">
    <text evidence="2">Belongs to the GtrA family.</text>
</comment>
<dbReference type="Proteomes" id="UP000295351">
    <property type="component" value="Unassembled WGS sequence"/>
</dbReference>
<evidence type="ECO:0000256" key="3">
    <source>
        <dbReference type="ARBA" id="ARBA00022692"/>
    </source>
</evidence>
<reference evidence="8 9" key="1">
    <citation type="submission" date="2019-03" db="EMBL/GenBank/DDBJ databases">
        <title>Genomic Encyclopedia of Type Strains, Phase IV (KMG-IV): sequencing the most valuable type-strain genomes for metagenomic binning, comparative biology and taxonomic classification.</title>
        <authorList>
            <person name="Goeker M."/>
        </authorList>
    </citation>
    <scope>NUCLEOTIDE SEQUENCE [LARGE SCALE GENOMIC DNA]</scope>
    <source>
        <strain evidence="8 9">DSM 18401</strain>
    </source>
</reference>
<feature type="transmembrane region" description="Helical" evidence="6">
    <location>
        <begin position="71"/>
        <end position="93"/>
    </location>
</feature>
<dbReference type="InterPro" id="IPR007267">
    <property type="entry name" value="GtrA_DPMS_TM"/>
</dbReference>
<evidence type="ECO:0000256" key="1">
    <source>
        <dbReference type="ARBA" id="ARBA00004141"/>
    </source>
</evidence>
<dbReference type="PANTHER" id="PTHR38459:SF1">
    <property type="entry name" value="PROPHAGE BACTOPRENOL-LINKED GLUCOSE TRANSLOCASE HOMOLOG"/>
    <property type="match status" value="1"/>
</dbReference>
<dbReference type="RefSeq" id="WP_133033793.1">
    <property type="nucleotide sequence ID" value="NZ_BAABEI010000012.1"/>
</dbReference>
<dbReference type="GO" id="GO:0005886">
    <property type="term" value="C:plasma membrane"/>
    <property type="evidence" value="ECO:0007669"/>
    <property type="project" value="TreeGrafter"/>
</dbReference>
<keyword evidence="5 6" id="KW-0472">Membrane</keyword>
<accession>A0A4V2RJ06</accession>